<dbReference type="Gene3D" id="3.40.50.11350">
    <property type="match status" value="1"/>
</dbReference>
<protein>
    <submittedName>
        <fullName evidence="1">Uncharacterized protein</fullName>
    </submittedName>
</protein>
<reference evidence="1 2" key="1">
    <citation type="submission" date="2024-02" db="EMBL/GenBank/DDBJ databases">
        <title>A draft genome for the cacao thread blight pathogen Marasmius crinis-equi.</title>
        <authorList>
            <person name="Cohen S.P."/>
            <person name="Baruah I.K."/>
            <person name="Amoako-Attah I."/>
            <person name="Bukari Y."/>
            <person name="Meinhardt L.W."/>
            <person name="Bailey B.A."/>
        </authorList>
    </citation>
    <scope>NUCLEOTIDE SEQUENCE [LARGE SCALE GENOMIC DNA]</scope>
    <source>
        <strain evidence="1 2">GH-76</strain>
    </source>
</reference>
<keyword evidence="2" id="KW-1185">Reference proteome</keyword>
<sequence>EYYWKSEYYSWPSYQFRTFPPRTPLNALISGPASGGPFEPGDMAPRSVSEHHFDIVCPPSERKLLHTEDFKPKIGWAPGIDILNYWAKILRDEPARCVEIVPADRSIDNFPQTFDLWLWGCDRVLSLWEPFVKSPISRLLETSPIVNSAIDANEYLFFPRGPRLTISGNKKSTSGSLDTWPRNPYSRVMAVHIRRGDFEQACHELAYYNSTFYSWNLLPQLPDSFNVPPSLKWDSPGYKRFYQARCFPEQDAIVEKIRRCRDEYAKSFQGEDVVLDTMYLLTNAKGEWLAGLKRKLQDEGWHSIVTSKDLVLNADQMDANMAIDMDLARRAAVFIGNGWSSFTSNIVHRRLVDGKKPISTRFW</sequence>
<evidence type="ECO:0000313" key="1">
    <source>
        <dbReference type="EMBL" id="KAL0570566.1"/>
    </source>
</evidence>
<comment type="caution">
    <text evidence="1">The sequence shown here is derived from an EMBL/GenBank/DDBJ whole genome shotgun (WGS) entry which is preliminary data.</text>
</comment>
<feature type="non-terminal residue" evidence="1">
    <location>
        <position position="1"/>
    </location>
</feature>
<gene>
    <name evidence="1" type="ORF">V5O48_011385</name>
</gene>
<name>A0ABR3F5N6_9AGAR</name>
<proteinExistence type="predicted"/>
<dbReference type="EMBL" id="JBAHYK010000909">
    <property type="protein sequence ID" value="KAL0570566.1"/>
    <property type="molecule type" value="Genomic_DNA"/>
</dbReference>
<dbReference type="Proteomes" id="UP001465976">
    <property type="component" value="Unassembled WGS sequence"/>
</dbReference>
<dbReference type="CDD" id="cd11296">
    <property type="entry name" value="O-FucT_like"/>
    <property type="match status" value="1"/>
</dbReference>
<organism evidence="1 2">
    <name type="scientific">Marasmius crinis-equi</name>
    <dbReference type="NCBI Taxonomy" id="585013"/>
    <lineage>
        <taxon>Eukaryota</taxon>
        <taxon>Fungi</taxon>
        <taxon>Dikarya</taxon>
        <taxon>Basidiomycota</taxon>
        <taxon>Agaricomycotina</taxon>
        <taxon>Agaricomycetes</taxon>
        <taxon>Agaricomycetidae</taxon>
        <taxon>Agaricales</taxon>
        <taxon>Marasmiineae</taxon>
        <taxon>Marasmiaceae</taxon>
        <taxon>Marasmius</taxon>
    </lineage>
</organism>
<accession>A0ABR3F5N6</accession>
<evidence type="ECO:0000313" key="2">
    <source>
        <dbReference type="Proteomes" id="UP001465976"/>
    </source>
</evidence>